<evidence type="ECO:0000313" key="3">
    <source>
        <dbReference type="Proteomes" id="UP000256645"/>
    </source>
</evidence>
<sequence length="573" mass="65138">MTSTILQSGPGVWGIGIEQTPEMSPVKFILDDSSRALLEVFPQIPGCAGKSDLAVRKSKRFNIPISSSRRHLKKIPICPLLKLPREIIQHIAAILPRPTAAVFTFTCKPIYAALDKEYWGPYRHCLHKRKLLLNHWYWKSPLGMRLRDPVQLVQSPSSLSLLIEFATTRPEKAALLERCSSESCRCRKEWILNEKLLKERRQVLELLGRDVPDMIRCGRCITLHRPGRKAAAKDSTDLRECELQDAHFGVGKVIYDGFTFPHLQQAMKISRNNDGNQTFLRSLSWSKTFHSADLTQVHHTSTKCHISNDTFLVRSQYWILFPSASARIYPTSTLLGPNSNICGHLEFGDPGKNYILCVQDDQQSIAEKSLDEVLRCRLRHISPKRTDAPLAVDCGFCTGIQQCLHCETEFVIDTKAITHGAQGTAIILTKWLSLGRGEMCGDAQWRRHFATNSSHILQPKSSTITPVNDAYPGEKEYPEIIAWPKGSIRDAFERGRAFEFENALSKRRERDMWAEVEEVGKLRVLQCGVLSSGGEEGYGTHNTQWDEEKRDKERRSKEIRRRAEEDWADFGMG</sequence>
<dbReference type="STRING" id="1849047.A0A3D8Q9E5"/>
<protein>
    <recommendedName>
        <fullName evidence="4">F-box domain-containing protein</fullName>
    </recommendedName>
</protein>
<dbReference type="Proteomes" id="UP000256645">
    <property type="component" value="Unassembled WGS sequence"/>
</dbReference>
<feature type="compositionally biased region" description="Basic and acidic residues" evidence="1">
    <location>
        <begin position="544"/>
        <end position="565"/>
    </location>
</feature>
<dbReference type="AlphaFoldDB" id="A0A3D8Q9E5"/>
<proteinExistence type="predicted"/>
<feature type="region of interest" description="Disordered" evidence="1">
    <location>
        <begin position="534"/>
        <end position="573"/>
    </location>
</feature>
<accession>A0A3D8Q9E5</accession>
<comment type="caution">
    <text evidence="2">The sequence shown here is derived from an EMBL/GenBank/DDBJ whole genome shotgun (WGS) entry which is preliminary data.</text>
</comment>
<reference evidence="2 3" key="1">
    <citation type="journal article" date="2018" name="IMA Fungus">
        <title>IMA Genome-F 9: Draft genome sequence of Annulohypoxylon stygium, Aspergillus mulundensis, Berkeleyomyces basicola (syn. Thielaviopsis basicola), Ceratocystis smalleyi, two Cercospora beticola strains, Coleophoma cylindrospora, Fusarium fracticaudum, Phialophora cf. hyalina, and Morchella septimelata.</title>
        <authorList>
            <person name="Wingfield B.D."/>
            <person name="Bills G.F."/>
            <person name="Dong Y."/>
            <person name="Huang W."/>
            <person name="Nel W.J."/>
            <person name="Swalarsk-Parry B.S."/>
            <person name="Vaghefi N."/>
            <person name="Wilken P.M."/>
            <person name="An Z."/>
            <person name="de Beer Z.W."/>
            <person name="De Vos L."/>
            <person name="Chen L."/>
            <person name="Duong T.A."/>
            <person name="Gao Y."/>
            <person name="Hammerbacher A."/>
            <person name="Kikkert J.R."/>
            <person name="Li Y."/>
            <person name="Li H."/>
            <person name="Li K."/>
            <person name="Li Q."/>
            <person name="Liu X."/>
            <person name="Ma X."/>
            <person name="Naidoo K."/>
            <person name="Pethybridge S.J."/>
            <person name="Sun J."/>
            <person name="Steenkamp E.T."/>
            <person name="van der Nest M.A."/>
            <person name="van Wyk S."/>
            <person name="Wingfield M.J."/>
            <person name="Xiong C."/>
            <person name="Yue Q."/>
            <person name="Zhang X."/>
        </authorList>
    </citation>
    <scope>NUCLEOTIDE SEQUENCE [LARGE SCALE GENOMIC DNA]</scope>
    <source>
        <strain evidence="2 3">BP6252</strain>
    </source>
</reference>
<name>A0A3D8Q9E5_9HELO</name>
<evidence type="ECO:0008006" key="4">
    <source>
        <dbReference type="Google" id="ProtNLM"/>
    </source>
</evidence>
<evidence type="ECO:0000313" key="2">
    <source>
        <dbReference type="EMBL" id="RDW58074.1"/>
    </source>
</evidence>
<evidence type="ECO:0000256" key="1">
    <source>
        <dbReference type="SAM" id="MobiDB-lite"/>
    </source>
</evidence>
<dbReference type="OrthoDB" id="3766406at2759"/>
<gene>
    <name evidence="2" type="ORF">BP6252_13485</name>
</gene>
<keyword evidence="3" id="KW-1185">Reference proteome</keyword>
<dbReference type="EMBL" id="PDLM01000018">
    <property type="protein sequence ID" value="RDW58074.1"/>
    <property type="molecule type" value="Genomic_DNA"/>
</dbReference>
<organism evidence="2 3">
    <name type="scientific">Coleophoma cylindrospora</name>
    <dbReference type="NCBI Taxonomy" id="1849047"/>
    <lineage>
        <taxon>Eukaryota</taxon>
        <taxon>Fungi</taxon>
        <taxon>Dikarya</taxon>
        <taxon>Ascomycota</taxon>
        <taxon>Pezizomycotina</taxon>
        <taxon>Leotiomycetes</taxon>
        <taxon>Helotiales</taxon>
        <taxon>Dermateaceae</taxon>
        <taxon>Coleophoma</taxon>
    </lineage>
</organism>